<dbReference type="RefSeq" id="WP_018357465.1">
    <property type="nucleotide sequence ID" value="NZ_CP197400.1"/>
</dbReference>
<dbReference type="GeneID" id="66796408"/>
<dbReference type="OrthoDB" id="9813771at2"/>
<feature type="domain" description="Impact N-terminal" evidence="2">
    <location>
        <begin position="25"/>
        <end position="130"/>
    </location>
</feature>
<dbReference type="PROSITE" id="PS00910">
    <property type="entry name" value="UPF0029"/>
    <property type="match status" value="1"/>
</dbReference>
<evidence type="ECO:0000313" key="4">
    <source>
        <dbReference type="Proteomes" id="UP000297225"/>
    </source>
</evidence>
<accession>A0A4Y8WQ05</accession>
<proteinExistence type="inferred from homology"/>
<protein>
    <submittedName>
        <fullName evidence="3">YigZ family protein</fullName>
    </submittedName>
</protein>
<dbReference type="PANTHER" id="PTHR16301">
    <property type="entry name" value="IMPACT-RELATED"/>
    <property type="match status" value="1"/>
</dbReference>
<reference evidence="3 4" key="1">
    <citation type="submission" date="2019-03" db="EMBL/GenBank/DDBJ databases">
        <title>Porphyromonas levii Isolated from the Uterus of Dairy Cows.</title>
        <authorList>
            <person name="Francis A.M."/>
        </authorList>
    </citation>
    <scope>NUCLEOTIDE SEQUENCE [LARGE SCALE GENOMIC DNA]</scope>
    <source>
        <strain evidence="3 4">AF5678</strain>
    </source>
</reference>
<gene>
    <name evidence="3" type="ORF">E4P47_04635</name>
</gene>
<dbReference type="SUPFAM" id="SSF54211">
    <property type="entry name" value="Ribosomal protein S5 domain 2-like"/>
    <property type="match status" value="1"/>
</dbReference>
<dbReference type="InterPro" id="IPR023582">
    <property type="entry name" value="Impact"/>
</dbReference>
<evidence type="ECO:0000259" key="2">
    <source>
        <dbReference type="Pfam" id="PF01205"/>
    </source>
</evidence>
<dbReference type="EMBL" id="SPNC01000053">
    <property type="protein sequence ID" value="TFH95371.1"/>
    <property type="molecule type" value="Genomic_DNA"/>
</dbReference>
<dbReference type="AlphaFoldDB" id="A0A4Y8WQ05"/>
<organism evidence="3 4">
    <name type="scientific">Porphyromonas levii</name>
    <dbReference type="NCBI Taxonomy" id="28114"/>
    <lineage>
        <taxon>Bacteria</taxon>
        <taxon>Pseudomonadati</taxon>
        <taxon>Bacteroidota</taxon>
        <taxon>Bacteroidia</taxon>
        <taxon>Bacteroidales</taxon>
        <taxon>Porphyromonadaceae</taxon>
        <taxon>Porphyromonas</taxon>
    </lineage>
</organism>
<name>A0A4Y8WQ05_9PORP</name>
<dbReference type="InterPro" id="IPR020568">
    <property type="entry name" value="Ribosomal_Su5_D2-typ_SF"/>
</dbReference>
<dbReference type="Proteomes" id="UP000297225">
    <property type="component" value="Unassembled WGS sequence"/>
</dbReference>
<dbReference type="PANTHER" id="PTHR16301:SF20">
    <property type="entry name" value="IMPACT FAMILY MEMBER YIGZ"/>
    <property type="match status" value="1"/>
</dbReference>
<keyword evidence="4" id="KW-1185">Reference proteome</keyword>
<evidence type="ECO:0000256" key="1">
    <source>
        <dbReference type="ARBA" id="ARBA00007665"/>
    </source>
</evidence>
<dbReference type="Pfam" id="PF01205">
    <property type="entry name" value="Impact_N"/>
    <property type="match status" value="1"/>
</dbReference>
<dbReference type="InterPro" id="IPR020569">
    <property type="entry name" value="UPF0029_Impact_CS"/>
</dbReference>
<dbReference type="GO" id="GO:0005737">
    <property type="term" value="C:cytoplasm"/>
    <property type="evidence" value="ECO:0007669"/>
    <property type="project" value="TreeGrafter"/>
</dbReference>
<sequence>MSEERHRFHSYRTIAKRSEGLFTDKRSKFISFIIPVESENEAMAELEGIRKEYYDARHACWAYRIGKGEIRERANDDGEPSSTAGKPILGQLLSNELTDVIGIVVRYFGGVKLGPSGLINAYRTATAEAIAAGEIVEHTLYTSYRLCFPFDLINPVMMLLRQYEAQTINNDATSEGHLWDIRVANANVEDFEAATNKIYQLEVNINK</sequence>
<comment type="similarity">
    <text evidence="1">Belongs to the IMPACT family.</text>
</comment>
<comment type="caution">
    <text evidence="3">The sequence shown here is derived from an EMBL/GenBank/DDBJ whole genome shotgun (WGS) entry which is preliminary data.</text>
</comment>
<evidence type="ECO:0000313" key="3">
    <source>
        <dbReference type="EMBL" id="TFH95371.1"/>
    </source>
</evidence>
<dbReference type="InterPro" id="IPR001498">
    <property type="entry name" value="Impact_N"/>
</dbReference>
<dbReference type="Gene3D" id="3.30.230.30">
    <property type="entry name" value="Impact, N-terminal domain"/>
    <property type="match status" value="1"/>
</dbReference>
<dbReference type="STRING" id="1122973.GCA_000379925_00182"/>
<dbReference type="InterPro" id="IPR036956">
    <property type="entry name" value="Impact_N_sf"/>
</dbReference>
<dbReference type="GO" id="GO:0006446">
    <property type="term" value="P:regulation of translational initiation"/>
    <property type="evidence" value="ECO:0007669"/>
    <property type="project" value="TreeGrafter"/>
</dbReference>